<dbReference type="OrthoDB" id="8954335at2759"/>
<evidence type="ECO:0000313" key="3">
    <source>
        <dbReference type="Proteomes" id="UP000023152"/>
    </source>
</evidence>
<feature type="non-terminal residue" evidence="2">
    <location>
        <position position="297"/>
    </location>
</feature>
<name>X6LEW1_RETFI</name>
<feature type="region of interest" description="Disordered" evidence="1">
    <location>
        <begin position="104"/>
        <end position="145"/>
    </location>
</feature>
<sequence>MYKYLIIKKRCLVIKKESKKMTWCPKNSNDANFRFELDKEDWNKHFEDLKQLVGISDDNEYLKDTEQKKRIRNGNHLKAIWSDRYDEHKTCWLKLKVVYSKTKPKAKSTSTNAQKREKYKKQSRSDKGSVQKKKMQEFYNDDDKKEDERKFDEKIGFDISLMLKLVAKAEEAAEQIRDKNVILFLGGTGVGKSSLIHFLAGSTMEQQIVNGLPHIAPIEIKNEALINVTTSPNVKSETKYITAVPIDLKEMGIYTDQDMVVLCDSPGFEDTSGLEVDVANGISVIRALHNSKSVKIV</sequence>
<evidence type="ECO:0008006" key="4">
    <source>
        <dbReference type="Google" id="ProtNLM"/>
    </source>
</evidence>
<dbReference type="EMBL" id="ASPP01044438">
    <property type="protein sequence ID" value="ETN99274.1"/>
    <property type="molecule type" value="Genomic_DNA"/>
</dbReference>
<accession>X6LEW1</accession>
<keyword evidence="3" id="KW-1185">Reference proteome</keyword>
<dbReference type="CDD" id="cd00882">
    <property type="entry name" value="Ras_like_GTPase"/>
    <property type="match status" value="1"/>
</dbReference>
<dbReference type="Proteomes" id="UP000023152">
    <property type="component" value="Unassembled WGS sequence"/>
</dbReference>
<evidence type="ECO:0000313" key="2">
    <source>
        <dbReference type="EMBL" id="ETN99274.1"/>
    </source>
</evidence>
<dbReference type="InterPro" id="IPR027417">
    <property type="entry name" value="P-loop_NTPase"/>
</dbReference>
<evidence type="ECO:0000256" key="1">
    <source>
        <dbReference type="SAM" id="MobiDB-lite"/>
    </source>
</evidence>
<comment type="caution">
    <text evidence="2">The sequence shown here is derived from an EMBL/GenBank/DDBJ whole genome shotgun (WGS) entry which is preliminary data.</text>
</comment>
<organism evidence="2 3">
    <name type="scientific">Reticulomyxa filosa</name>
    <dbReference type="NCBI Taxonomy" id="46433"/>
    <lineage>
        <taxon>Eukaryota</taxon>
        <taxon>Sar</taxon>
        <taxon>Rhizaria</taxon>
        <taxon>Retaria</taxon>
        <taxon>Foraminifera</taxon>
        <taxon>Monothalamids</taxon>
        <taxon>Reticulomyxidae</taxon>
        <taxon>Reticulomyxa</taxon>
    </lineage>
</organism>
<gene>
    <name evidence="2" type="ORF">RFI_38207</name>
</gene>
<dbReference type="AlphaFoldDB" id="X6LEW1"/>
<proteinExistence type="predicted"/>
<protein>
    <recommendedName>
        <fullName evidence="4">G domain-containing protein</fullName>
    </recommendedName>
</protein>
<reference evidence="2 3" key="1">
    <citation type="journal article" date="2013" name="Curr. Biol.">
        <title>The Genome of the Foraminiferan Reticulomyxa filosa.</title>
        <authorList>
            <person name="Glockner G."/>
            <person name="Hulsmann N."/>
            <person name="Schleicher M."/>
            <person name="Noegel A.A."/>
            <person name="Eichinger L."/>
            <person name="Gallinger C."/>
            <person name="Pawlowski J."/>
            <person name="Sierra R."/>
            <person name="Euteneuer U."/>
            <person name="Pillet L."/>
            <person name="Moustafa A."/>
            <person name="Platzer M."/>
            <person name="Groth M."/>
            <person name="Szafranski K."/>
            <person name="Schliwa M."/>
        </authorList>
    </citation>
    <scope>NUCLEOTIDE SEQUENCE [LARGE SCALE GENOMIC DNA]</scope>
</reference>
<dbReference type="SUPFAM" id="SSF52540">
    <property type="entry name" value="P-loop containing nucleoside triphosphate hydrolases"/>
    <property type="match status" value="2"/>
</dbReference>
<dbReference type="Gene3D" id="3.40.50.300">
    <property type="entry name" value="P-loop containing nucleotide triphosphate hydrolases"/>
    <property type="match status" value="1"/>
</dbReference>